<evidence type="ECO:0000313" key="3">
    <source>
        <dbReference type="Proteomes" id="UP001596547"/>
    </source>
</evidence>
<dbReference type="GeneID" id="79315289"/>
<dbReference type="EMBL" id="JBHTBF010000002">
    <property type="protein sequence ID" value="MFC7318026.1"/>
    <property type="molecule type" value="Genomic_DNA"/>
</dbReference>
<feature type="region of interest" description="Disordered" evidence="1">
    <location>
        <begin position="130"/>
        <end position="154"/>
    </location>
</feature>
<sequence length="300" mass="32690">MKSDSYKLSRRTVLAGTGAMCLGSLLPSRVAAGGNRVVLGDFETGTDGWRTNGGVELARVDGSTVPEAVAHGDYALRVDGNNDPKPMVETTVRDADFATYPYLVADVYVARIDGYDGSVTFQFIFRHDRGGQQGETTDRKKGTSTKEQKANSPTAISPEIEVPQLYDLQLFWDMSDIPAEARERPHQLELTWSRTRGKGEGSEGQGNAPSYGAAVYLDNVRLTNSREAVEASALSAHLSRLRARHQLPEYVFESASDGTERGRLEYVDGTTVPVTVAVEGSKKLRYTLDGTTYQLGGGWE</sequence>
<dbReference type="AlphaFoldDB" id="A0ABD6ACW6"/>
<keyword evidence="3" id="KW-1185">Reference proteome</keyword>
<protein>
    <recommendedName>
        <fullName evidence="4">Tat pathway signal sequence domain protein</fullName>
    </recommendedName>
</protein>
<evidence type="ECO:0008006" key="4">
    <source>
        <dbReference type="Google" id="ProtNLM"/>
    </source>
</evidence>
<proteinExistence type="predicted"/>
<evidence type="ECO:0000313" key="2">
    <source>
        <dbReference type="EMBL" id="MFC7318026.1"/>
    </source>
</evidence>
<comment type="caution">
    <text evidence="2">The sequence shown here is derived from an EMBL/GenBank/DDBJ whole genome shotgun (WGS) entry which is preliminary data.</text>
</comment>
<dbReference type="Gene3D" id="2.60.120.260">
    <property type="entry name" value="Galactose-binding domain-like"/>
    <property type="match status" value="1"/>
</dbReference>
<feature type="compositionally biased region" description="Basic and acidic residues" evidence="1">
    <location>
        <begin position="130"/>
        <end position="149"/>
    </location>
</feature>
<organism evidence="2 3">
    <name type="scientific">Halomarina halobia</name>
    <dbReference type="NCBI Taxonomy" id="3033386"/>
    <lineage>
        <taxon>Archaea</taxon>
        <taxon>Methanobacteriati</taxon>
        <taxon>Methanobacteriota</taxon>
        <taxon>Stenosarchaea group</taxon>
        <taxon>Halobacteria</taxon>
        <taxon>Halobacteriales</taxon>
        <taxon>Natronomonadaceae</taxon>
        <taxon>Halomarina</taxon>
    </lineage>
</organism>
<dbReference type="RefSeq" id="WP_276305696.1">
    <property type="nucleotide sequence ID" value="NZ_CP119992.1"/>
</dbReference>
<reference evidence="2 3" key="1">
    <citation type="journal article" date="2019" name="Int. J. Syst. Evol. Microbiol.">
        <title>The Global Catalogue of Microorganisms (GCM) 10K type strain sequencing project: providing services to taxonomists for standard genome sequencing and annotation.</title>
        <authorList>
            <consortium name="The Broad Institute Genomics Platform"/>
            <consortium name="The Broad Institute Genome Sequencing Center for Infectious Disease"/>
            <person name="Wu L."/>
            <person name="Ma J."/>
        </authorList>
    </citation>
    <scope>NUCLEOTIDE SEQUENCE [LARGE SCALE GENOMIC DNA]</scope>
    <source>
        <strain evidence="2 3">PSR21</strain>
    </source>
</reference>
<dbReference type="InterPro" id="IPR006311">
    <property type="entry name" value="TAT_signal"/>
</dbReference>
<gene>
    <name evidence="2" type="ORF">ACFQPE_14670</name>
</gene>
<name>A0ABD6ACW6_9EURY</name>
<accession>A0ABD6ACW6</accession>
<evidence type="ECO:0000256" key="1">
    <source>
        <dbReference type="SAM" id="MobiDB-lite"/>
    </source>
</evidence>
<dbReference type="Proteomes" id="UP001596547">
    <property type="component" value="Unassembled WGS sequence"/>
</dbReference>
<dbReference type="PROSITE" id="PS51318">
    <property type="entry name" value="TAT"/>
    <property type="match status" value="1"/>
</dbReference>